<keyword evidence="8" id="KW-0812">Transmembrane</keyword>
<dbReference type="GO" id="GO:0016705">
    <property type="term" value="F:oxidoreductase activity, acting on paired donors, with incorporation or reduction of molecular oxygen"/>
    <property type="evidence" value="ECO:0007669"/>
    <property type="project" value="InterPro"/>
</dbReference>
<dbReference type="PRINTS" id="PR00385">
    <property type="entry name" value="P450"/>
</dbReference>
<keyword evidence="8" id="KW-1133">Transmembrane helix</keyword>
<dbReference type="GO" id="GO:0005506">
    <property type="term" value="F:iron ion binding"/>
    <property type="evidence" value="ECO:0007669"/>
    <property type="project" value="InterPro"/>
</dbReference>
<keyword evidence="6" id="KW-0560">Oxidoreductase</keyword>
<dbReference type="SUPFAM" id="SSF48264">
    <property type="entry name" value="Cytochrome P450"/>
    <property type="match status" value="1"/>
</dbReference>
<keyword evidence="6" id="KW-0503">Monooxygenase</keyword>
<evidence type="ECO:0000256" key="8">
    <source>
        <dbReference type="SAM" id="Phobius"/>
    </source>
</evidence>
<feature type="binding site" description="axial binding residue" evidence="7">
    <location>
        <position position="469"/>
    </location>
    <ligand>
        <name>heme</name>
        <dbReference type="ChEBI" id="CHEBI:30413"/>
    </ligand>
    <ligandPart>
        <name>Fe</name>
        <dbReference type="ChEBI" id="CHEBI:18248"/>
    </ligandPart>
</feature>
<keyword evidence="4 7" id="KW-0479">Metal-binding</keyword>
<proteinExistence type="inferred from homology"/>
<dbReference type="GO" id="GO:0020037">
    <property type="term" value="F:heme binding"/>
    <property type="evidence" value="ECO:0007669"/>
    <property type="project" value="InterPro"/>
</dbReference>
<reference evidence="9" key="1">
    <citation type="journal article" date="2023" name="Mol. Phylogenet. Evol.">
        <title>Genome-scale phylogeny and comparative genomics of the fungal order Sordariales.</title>
        <authorList>
            <person name="Hensen N."/>
            <person name="Bonometti L."/>
            <person name="Westerberg I."/>
            <person name="Brannstrom I.O."/>
            <person name="Guillou S."/>
            <person name="Cros-Aarteil S."/>
            <person name="Calhoun S."/>
            <person name="Haridas S."/>
            <person name="Kuo A."/>
            <person name="Mondo S."/>
            <person name="Pangilinan J."/>
            <person name="Riley R."/>
            <person name="LaButti K."/>
            <person name="Andreopoulos B."/>
            <person name="Lipzen A."/>
            <person name="Chen C."/>
            <person name="Yan M."/>
            <person name="Daum C."/>
            <person name="Ng V."/>
            <person name="Clum A."/>
            <person name="Steindorff A."/>
            <person name="Ohm R.A."/>
            <person name="Martin F."/>
            <person name="Silar P."/>
            <person name="Natvig D.O."/>
            <person name="Lalanne C."/>
            <person name="Gautier V."/>
            <person name="Ament-Velasquez S.L."/>
            <person name="Kruys A."/>
            <person name="Hutchinson M.I."/>
            <person name="Powell A.J."/>
            <person name="Barry K."/>
            <person name="Miller A.N."/>
            <person name="Grigoriev I.V."/>
            <person name="Debuchy R."/>
            <person name="Gladieux P."/>
            <person name="Hiltunen Thoren M."/>
            <person name="Johannesson H."/>
        </authorList>
    </citation>
    <scope>NUCLEOTIDE SEQUENCE</scope>
    <source>
        <strain evidence="9">PSN309</strain>
    </source>
</reference>
<evidence type="ECO:0000256" key="4">
    <source>
        <dbReference type="ARBA" id="ARBA00022723"/>
    </source>
</evidence>
<dbReference type="Pfam" id="PF00067">
    <property type="entry name" value="p450"/>
    <property type="match status" value="1"/>
</dbReference>
<keyword evidence="3 7" id="KW-0349">Heme</keyword>
<dbReference type="InterPro" id="IPR050121">
    <property type="entry name" value="Cytochrome_P450_monoxygenase"/>
</dbReference>
<dbReference type="EMBL" id="MU864444">
    <property type="protein sequence ID" value="KAK4185635.1"/>
    <property type="molecule type" value="Genomic_DNA"/>
</dbReference>
<dbReference type="InterPro" id="IPR001128">
    <property type="entry name" value="Cyt_P450"/>
</dbReference>
<dbReference type="PRINTS" id="PR00465">
    <property type="entry name" value="EP450IV"/>
</dbReference>
<evidence type="ECO:0000256" key="2">
    <source>
        <dbReference type="ARBA" id="ARBA00010617"/>
    </source>
</evidence>
<keyword evidence="5 7" id="KW-0408">Iron</keyword>
<dbReference type="GO" id="GO:0004497">
    <property type="term" value="F:monooxygenase activity"/>
    <property type="evidence" value="ECO:0007669"/>
    <property type="project" value="UniProtKB-KW"/>
</dbReference>
<dbReference type="AlphaFoldDB" id="A0AAN7AH79"/>
<dbReference type="Proteomes" id="UP001302126">
    <property type="component" value="Unassembled WGS sequence"/>
</dbReference>
<evidence type="ECO:0000256" key="7">
    <source>
        <dbReference type="PIRSR" id="PIRSR602403-1"/>
    </source>
</evidence>
<dbReference type="InterPro" id="IPR002403">
    <property type="entry name" value="Cyt_P450_E_grp-IV"/>
</dbReference>
<name>A0AAN7AH79_9PEZI</name>
<comment type="caution">
    <text evidence="9">The sequence shown here is derived from an EMBL/GenBank/DDBJ whole genome shotgun (WGS) entry which is preliminary data.</text>
</comment>
<dbReference type="PANTHER" id="PTHR24305">
    <property type="entry name" value="CYTOCHROME P450"/>
    <property type="match status" value="1"/>
</dbReference>
<comment type="cofactor">
    <cofactor evidence="1 7">
        <name>heme</name>
        <dbReference type="ChEBI" id="CHEBI:30413"/>
    </cofactor>
</comment>
<dbReference type="CDD" id="cd11060">
    <property type="entry name" value="CYP57A1-like"/>
    <property type="match status" value="1"/>
</dbReference>
<accession>A0AAN7AH79</accession>
<evidence type="ECO:0000256" key="5">
    <source>
        <dbReference type="ARBA" id="ARBA00023004"/>
    </source>
</evidence>
<keyword evidence="8" id="KW-0472">Membrane</keyword>
<evidence type="ECO:0000313" key="10">
    <source>
        <dbReference type="Proteomes" id="UP001302126"/>
    </source>
</evidence>
<dbReference type="InterPro" id="IPR036396">
    <property type="entry name" value="Cyt_P450_sf"/>
</dbReference>
<dbReference type="PANTHER" id="PTHR24305:SF168">
    <property type="entry name" value="P450, PUTATIVE (EUROFUNG)-RELATED"/>
    <property type="match status" value="1"/>
</dbReference>
<protein>
    <submittedName>
        <fullName evidence="9">Cytochrome P450 E-class, group IV</fullName>
    </submittedName>
</protein>
<evidence type="ECO:0000313" key="9">
    <source>
        <dbReference type="EMBL" id="KAK4185635.1"/>
    </source>
</evidence>
<feature type="transmembrane region" description="Helical" evidence="8">
    <location>
        <begin position="12"/>
        <end position="30"/>
    </location>
</feature>
<keyword evidence="10" id="KW-1185">Reference proteome</keyword>
<gene>
    <name evidence="9" type="ORF">QBC35DRAFT_389099</name>
</gene>
<organism evidence="9 10">
    <name type="scientific">Podospora australis</name>
    <dbReference type="NCBI Taxonomy" id="1536484"/>
    <lineage>
        <taxon>Eukaryota</taxon>
        <taxon>Fungi</taxon>
        <taxon>Dikarya</taxon>
        <taxon>Ascomycota</taxon>
        <taxon>Pezizomycotina</taxon>
        <taxon>Sordariomycetes</taxon>
        <taxon>Sordariomycetidae</taxon>
        <taxon>Sordariales</taxon>
        <taxon>Podosporaceae</taxon>
        <taxon>Podospora</taxon>
    </lineage>
</organism>
<evidence type="ECO:0000256" key="3">
    <source>
        <dbReference type="ARBA" id="ARBA00022617"/>
    </source>
</evidence>
<comment type="similarity">
    <text evidence="2">Belongs to the cytochrome P450 family.</text>
</comment>
<dbReference type="Gene3D" id="1.10.630.10">
    <property type="entry name" value="Cytochrome P450"/>
    <property type="match status" value="1"/>
</dbReference>
<evidence type="ECO:0000256" key="1">
    <source>
        <dbReference type="ARBA" id="ARBA00001971"/>
    </source>
</evidence>
<sequence>MSLLNGETFRSSLVLLLYLFSALVVYNIVYRVHRWNKLRHIPGPLLAGWTSLWLTNRYVKWKIFEDMKALSDKYGPIVRIAPDKVIISDVETIYRITSARSNYKKSDWYVVGRVMPGADNLLSMRDPELRKKRLKHVLPAYQGRGLEDFESGIDKALQNFLHLIDTKYLSTKEEFKAMNLAQKAHFYTLDSFGEIAYSQSFGSLDQDKDVWGIVRAGDNTFPMLSAVNNHHELFQVLSKWPFYYLMPREGDKVGLGAMLGHATHLVNQRLSKLSGKEVDDVPSRDMLQSFIDHGLAGEELKSEVAMSLKQMLTTRNSFVGSDTVASAIRITMLLLMTHPNAYRRLQDEIDAAAEAGRISRPVLSSEANAHLPFLQAVIRESLRLFPPSSVMPFPKEVPMGGDTVCGKFLPAGTLVCTGSVMWSVNHDETFWGRDADLFRPERWLEADAEKVVAMNKCVDLIFGSGKFVCVGRQIGFMQMNKVLPELLRRYNWSLPDPCKLPRIDNPTVWDVHDLSVKVEKRR</sequence>
<evidence type="ECO:0000256" key="6">
    <source>
        <dbReference type="ARBA" id="ARBA00023033"/>
    </source>
</evidence>
<reference evidence="9" key="2">
    <citation type="submission" date="2023-05" db="EMBL/GenBank/DDBJ databases">
        <authorList>
            <consortium name="Lawrence Berkeley National Laboratory"/>
            <person name="Steindorff A."/>
            <person name="Hensen N."/>
            <person name="Bonometti L."/>
            <person name="Westerberg I."/>
            <person name="Brannstrom I.O."/>
            <person name="Guillou S."/>
            <person name="Cros-Aarteil S."/>
            <person name="Calhoun S."/>
            <person name="Haridas S."/>
            <person name="Kuo A."/>
            <person name="Mondo S."/>
            <person name="Pangilinan J."/>
            <person name="Riley R."/>
            <person name="Labutti K."/>
            <person name="Andreopoulos B."/>
            <person name="Lipzen A."/>
            <person name="Chen C."/>
            <person name="Yanf M."/>
            <person name="Daum C."/>
            <person name="Ng V."/>
            <person name="Clum A."/>
            <person name="Ohm R."/>
            <person name="Martin F."/>
            <person name="Silar P."/>
            <person name="Natvig D."/>
            <person name="Lalanne C."/>
            <person name="Gautier V."/>
            <person name="Ament-Velasquez S.L."/>
            <person name="Kruys A."/>
            <person name="Hutchinson M.I."/>
            <person name="Powell A.J."/>
            <person name="Barry K."/>
            <person name="Miller A.N."/>
            <person name="Grigoriev I.V."/>
            <person name="Debuchy R."/>
            <person name="Gladieux P."/>
            <person name="Thoren M.H."/>
            <person name="Johannesson H."/>
        </authorList>
    </citation>
    <scope>NUCLEOTIDE SEQUENCE</scope>
    <source>
        <strain evidence="9">PSN309</strain>
    </source>
</reference>